<organism evidence="4 5">
    <name type="scientific">Rhipicephalus microplus</name>
    <name type="common">Cattle tick</name>
    <name type="synonym">Boophilus microplus</name>
    <dbReference type="NCBI Taxonomy" id="6941"/>
    <lineage>
        <taxon>Eukaryota</taxon>
        <taxon>Metazoa</taxon>
        <taxon>Ecdysozoa</taxon>
        <taxon>Arthropoda</taxon>
        <taxon>Chelicerata</taxon>
        <taxon>Arachnida</taxon>
        <taxon>Acari</taxon>
        <taxon>Parasitiformes</taxon>
        <taxon>Ixodida</taxon>
        <taxon>Ixodoidea</taxon>
        <taxon>Ixodidae</taxon>
        <taxon>Rhipicephalinae</taxon>
        <taxon>Rhipicephalus</taxon>
        <taxon>Boophilus</taxon>
    </lineage>
</organism>
<dbReference type="AlphaFoldDB" id="A0A9J6D311"/>
<evidence type="ECO:0000259" key="3">
    <source>
        <dbReference type="Pfam" id="PF00685"/>
    </source>
</evidence>
<comment type="caution">
    <text evidence="4">The sequence shown here is derived from an EMBL/GenBank/DDBJ whole genome shotgun (WGS) entry which is preliminary data.</text>
</comment>
<dbReference type="InterPro" id="IPR000863">
    <property type="entry name" value="Sulfotransferase_dom"/>
</dbReference>
<dbReference type="PANTHER" id="PTHR11783">
    <property type="entry name" value="SULFOTRANSFERASE SULT"/>
    <property type="match status" value="1"/>
</dbReference>
<dbReference type="SUPFAM" id="SSF52540">
    <property type="entry name" value="P-loop containing nucleoside triphosphate hydrolases"/>
    <property type="match status" value="1"/>
</dbReference>
<dbReference type="OMA" id="EITEEMH"/>
<accession>A0A9J6D311</accession>
<dbReference type="Pfam" id="PF00685">
    <property type="entry name" value="Sulfotransfer_1"/>
    <property type="match status" value="1"/>
</dbReference>
<dbReference type="Proteomes" id="UP000821866">
    <property type="component" value="Unassembled WGS sequence"/>
</dbReference>
<evidence type="ECO:0000256" key="2">
    <source>
        <dbReference type="ARBA" id="ARBA00022679"/>
    </source>
</evidence>
<sequence>MDEESYRFVEGVWLHKIFKEEQYRSAISYKPRDGDVFVASYPKCGTNWTHFIVYNILTRAKPVIHLNEFRRMCPFIDANGSRVAEDPLRTGPIMTHSPLRVLKRASCAKYIYITRNPYDCATSYYHFLKGITPKTTDVSFQRFLSLFLAGKLVYGDYFDHLLPWYQCREDDNVLFLTYEEMKADTKGQVLKIADFLGREQHGAMLRRDETVLSQILDACSLDNMRIVYKDMPIDRTKRSPFLEEASSVQVSNATQDDDVEMHDSPGFIRKGIVGDWRNHFTLEQMRRTKEWIAKKTEGSDVMTLWKDCDLP</sequence>
<comment type="similarity">
    <text evidence="1">Belongs to the sulfotransferase 1 family.</text>
</comment>
<name>A0A9J6D311_RHIMP</name>
<evidence type="ECO:0000256" key="1">
    <source>
        <dbReference type="ARBA" id="ARBA00005771"/>
    </source>
</evidence>
<proteinExistence type="inferred from homology"/>
<dbReference type="VEuPathDB" id="VectorBase:LOC119182162"/>
<reference evidence="4" key="1">
    <citation type="journal article" date="2020" name="Cell">
        <title>Large-Scale Comparative Analyses of Tick Genomes Elucidate Their Genetic Diversity and Vector Capacities.</title>
        <authorList>
            <consortium name="Tick Genome and Microbiome Consortium (TIGMIC)"/>
            <person name="Jia N."/>
            <person name="Wang J."/>
            <person name="Shi W."/>
            <person name="Du L."/>
            <person name="Sun Y."/>
            <person name="Zhan W."/>
            <person name="Jiang J.F."/>
            <person name="Wang Q."/>
            <person name="Zhang B."/>
            <person name="Ji P."/>
            <person name="Bell-Sakyi L."/>
            <person name="Cui X.M."/>
            <person name="Yuan T.T."/>
            <person name="Jiang B.G."/>
            <person name="Yang W.F."/>
            <person name="Lam T.T."/>
            <person name="Chang Q.C."/>
            <person name="Ding S.J."/>
            <person name="Wang X.J."/>
            <person name="Zhu J.G."/>
            <person name="Ruan X.D."/>
            <person name="Zhao L."/>
            <person name="Wei J.T."/>
            <person name="Ye R.Z."/>
            <person name="Que T.C."/>
            <person name="Du C.H."/>
            <person name="Zhou Y.H."/>
            <person name="Cheng J.X."/>
            <person name="Dai P.F."/>
            <person name="Guo W.B."/>
            <person name="Han X.H."/>
            <person name="Huang E.J."/>
            <person name="Li L.F."/>
            <person name="Wei W."/>
            <person name="Gao Y.C."/>
            <person name="Liu J.Z."/>
            <person name="Shao H.Z."/>
            <person name="Wang X."/>
            <person name="Wang C.C."/>
            <person name="Yang T.C."/>
            <person name="Huo Q.B."/>
            <person name="Li W."/>
            <person name="Chen H.Y."/>
            <person name="Chen S.E."/>
            <person name="Zhou L.G."/>
            <person name="Ni X.B."/>
            <person name="Tian J.H."/>
            <person name="Sheng Y."/>
            <person name="Liu T."/>
            <person name="Pan Y.S."/>
            <person name="Xia L.Y."/>
            <person name="Li J."/>
            <person name="Zhao F."/>
            <person name="Cao W.C."/>
        </authorList>
    </citation>
    <scope>NUCLEOTIDE SEQUENCE</scope>
    <source>
        <strain evidence="4">Rmic-2018</strain>
    </source>
</reference>
<dbReference type="EMBL" id="JABSTU010000285">
    <property type="protein sequence ID" value="KAH7997486.1"/>
    <property type="molecule type" value="Genomic_DNA"/>
</dbReference>
<dbReference type="Gene3D" id="3.40.50.300">
    <property type="entry name" value="P-loop containing nucleotide triphosphate hydrolases"/>
    <property type="match status" value="1"/>
</dbReference>
<evidence type="ECO:0000313" key="5">
    <source>
        <dbReference type="Proteomes" id="UP000821866"/>
    </source>
</evidence>
<keyword evidence="2" id="KW-0808">Transferase</keyword>
<gene>
    <name evidence="4" type="ORF">HPB51_026404</name>
</gene>
<dbReference type="GO" id="GO:0008146">
    <property type="term" value="F:sulfotransferase activity"/>
    <property type="evidence" value="ECO:0007669"/>
    <property type="project" value="InterPro"/>
</dbReference>
<feature type="domain" description="Sulfotransferase" evidence="3">
    <location>
        <begin position="33"/>
        <end position="299"/>
    </location>
</feature>
<protein>
    <recommendedName>
        <fullName evidence="3">Sulfotransferase domain-containing protein</fullName>
    </recommendedName>
</protein>
<keyword evidence="5" id="KW-1185">Reference proteome</keyword>
<reference evidence="4" key="2">
    <citation type="submission" date="2021-09" db="EMBL/GenBank/DDBJ databases">
        <authorList>
            <person name="Jia N."/>
            <person name="Wang J."/>
            <person name="Shi W."/>
            <person name="Du L."/>
            <person name="Sun Y."/>
            <person name="Zhan W."/>
            <person name="Jiang J."/>
            <person name="Wang Q."/>
            <person name="Zhang B."/>
            <person name="Ji P."/>
            <person name="Sakyi L.B."/>
            <person name="Cui X."/>
            <person name="Yuan T."/>
            <person name="Jiang B."/>
            <person name="Yang W."/>
            <person name="Lam T.T.-Y."/>
            <person name="Chang Q."/>
            <person name="Ding S."/>
            <person name="Wang X."/>
            <person name="Zhu J."/>
            <person name="Ruan X."/>
            <person name="Zhao L."/>
            <person name="Wei J."/>
            <person name="Que T."/>
            <person name="Du C."/>
            <person name="Cheng J."/>
            <person name="Dai P."/>
            <person name="Han X."/>
            <person name="Huang E."/>
            <person name="Gao Y."/>
            <person name="Liu J."/>
            <person name="Shao H."/>
            <person name="Ye R."/>
            <person name="Li L."/>
            <person name="Wei W."/>
            <person name="Wang X."/>
            <person name="Wang C."/>
            <person name="Huo Q."/>
            <person name="Li W."/>
            <person name="Guo W."/>
            <person name="Chen H."/>
            <person name="Chen S."/>
            <person name="Zhou L."/>
            <person name="Zhou L."/>
            <person name="Ni X."/>
            <person name="Tian J."/>
            <person name="Zhou Y."/>
            <person name="Sheng Y."/>
            <person name="Liu T."/>
            <person name="Pan Y."/>
            <person name="Xia L."/>
            <person name="Li J."/>
            <person name="Zhao F."/>
            <person name="Cao W."/>
        </authorList>
    </citation>
    <scope>NUCLEOTIDE SEQUENCE</scope>
    <source>
        <strain evidence="4">Rmic-2018</strain>
        <tissue evidence="4">Larvae</tissue>
    </source>
</reference>
<dbReference type="OrthoDB" id="205623at2759"/>
<evidence type="ECO:0000313" key="4">
    <source>
        <dbReference type="EMBL" id="KAH7997486.1"/>
    </source>
</evidence>
<dbReference type="InterPro" id="IPR027417">
    <property type="entry name" value="P-loop_NTPase"/>
</dbReference>